<reference evidence="6" key="3">
    <citation type="submission" date="2021-02" db="UniProtKB">
        <authorList>
            <consortium name="EnsemblMetazoa"/>
        </authorList>
    </citation>
    <scope>IDENTIFICATION</scope>
    <source>
        <strain evidence="6">USDA</strain>
    </source>
</reference>
<dbReference type="EMBL" id="AAZO01001403">
    <property type="status" value="NOT_ANNOTATED_CDS"/>
    <property type="molecule type" value="Genomic_DNA"/>
</dbReference>
<sequence>MMSKIIIIFIFFYSTGFYFDRIAGDPGRDLCKIYKGGLKCSKLYSNLFPYDIFLSFNDDLDGYTNEMKYLEIGNSNITILQSRSFQRTPYLSQLLLSNVSLTEIEQNAFEGLKKLKLVDISRNDLRKLFVDTFKHTKLNRLNLEGNKNLEIPENGPFLNAKFLTSLSLKNCNIQHFSGSTFGQVPELIHLDVSHNLLKSLPEEIFTPLKHLTILDLSHNFFINIDLKIFKGIPSFPTRPTSLLLSNNPWECDCKLSEFYLWAMENPKTKIWTDKPNLSRSKKLVICNKPNNVSWNSVEMRKLMTSC</sequence>
<protein>
    <submittedName>
        <fullName evidence="5">Leucine-rich alpha-2-glycoprotein, putative</fullName>
    </submittedName>
</protein>
<dbReference type="KEGG" id="phu:Phum_PHUM119250"/>
<dbReference type="PANTHER" id="PTHR24369:SF210">
    <property type="entry name" value="CHAOPTIN-RELATED"/>
    <property type="match status" value="1"/>
</dbReference>
<dbReference type="SMART" id="SM00369">
    <property type="entry name" value="LRR_TYP"/>
    <property type="match status" value="3"/>
</dbReference>
<dbReference type="Pfam" id="PF13855">
    <property type="entry name" value="LRR_8"/>
    <property type="match status" value="2"/>
</dbReference>
<feature type="chain" id="PRO_5011412365" evidence="4">
    <location>
        <begin position="17"/>
        <end position="306"/>
    </location>
</feature>
<dbReference type="InterPro" id="IPR003591">
    <property type="entry name" value="Leu-rich_rpt_typical-subtyp"/>
</dbReference>
<keyword evidence="2 4" id="KW-0732">Signal</keyword>
<keyword evidence="7" id="KW-1185">Reference proteome</keyword>
<dbReference type="EMBL" id="DS235081">
    <property type="protein sequence ID" value="EEB11471.1"/>
    <property type="molecule type" value="Genomic_DNA"/>
</dbReference>
<dbReference type="Proteomes" id="UP000009046">
    <property type="component" value="Unassembled WGS sequence"/>
</dbReference>
<dbReference type="CTD" id="8238338"/>
<dbReference type="GO" id="GO:0005886">
    <property type="term" value="C:plasma membrane"/>
    <property type="evidence" value="ECO:0007669"/>
    <property type="project" value="TreeGrafter"/>
</dbReference>
<dbReference type="OMA" id="YLWAMEN"/>
<organism>
    <name type="scientific">Pediculus humanus subsp. corporis</name>
    <name type="common">Body louse</name>
    <dbReference type="NCBI Taxonomy" id="121224"/>
    <lineage>
        <taxon>Eukaryota</taxon>
        <taxon>Metazoa</taxon>
        <taxon>Ecdysozoa</taxon>
        <taxon>Arthropoda</taxon>
        <taxon>Hexapoda</taxon>
        <taxon>Insecta</taxon>
        <taxon>Pterygota</taxon>
        <taxon>Neoptera</taxon>
        <taxon>Paraneoptera</taxon>
        <taxon>Psocodea</taxon>
        <taxon>Troctomorpha</taxon>
        <taxon>Phthiraptera</taxon>
        <taxon>Anoplura</taxon>
        <taxon>Pediculidae</taxon>
        <taxon>Pediculus</taxon>
    </lineage>
</organism>
<dbReference type="OrthoDB" id="8023798at2759"/>
<reference evidence="5" key="1">
    <citation type="submission" date="2007-04" db="EMBL/GenBank/DDBJ databases">
        <title>Annotation of Pediculus humanus corporis strain USDA.</title>
        <authorList>
            <person name="Kirkness E."/>
            <person name="Hannick L."/>
            <person name="Hass B."/>
            <person name="Bruggner R."/>
            <person name="Lawson D."/>
            <person name="Bidwell S."/>
            <person name="Joardar V."/>
            <person name="Caler E."/>
            <person name="Walenz B."/>
            <person name="Inman J."/>
            <person name="Schobel S."/>
            <person name="Galinsky K."/>
            <person name="Amedeo P."/>
            <person name="Strausberg R."/>
        </authorList>
    </citation>
    <scope>NUCLEOTIDE SEQUENCE</scope>
    <source>
        <strain evidence="5">USDA</strain>
    </source>
</reference>
<evidence type="ECO:0000313" key="5">
    <source>
        <dbReference type="EMBL" id="EEB11471.1"/>
    </source>
</evidence>
<dbReference type="InterPro" id="IPR001611">
    <property type="entry name" value="Leu-rich_rpt"/>
</dbReference>
<dbReference type="PROSITE" id="PS51450">
    <property type="entry name" value="LRR"/>
    <property type="match status" value="1"/>
</dbReference>
<dbReference type="PANTHER" id="PTHR24369">
    <property type="entry name" value="ANTIGEN BSP, PUTATIVE-RELATED"/>
    <property type="match status" value="1"/>
</dbReference>
<evidence type="ECO:0000313" key="7">
    <source>
        <dbReference type="Proteomes" id="UP000009046"/>
    </source>
</evidence>
<evidence type="ECO:0000256" key="3">
    <source>
        <dbReference type="ARBA" id="ARBA00022737"/>
    </source>
</evidence>
<dbReference type="HOGENOM" id="CLU_079183_0_0_1"/>
<dbReference type="STRING" id="121224.E0VDL5"/>
<dbReference type="SUPFAM" id="SSF52058">
    <property type="entry name" value="L domain-like"/>
    <property type="match status" value="1"/>
</dbReference>
<gene>
    <name evidence="6" type="primary">8238338</name>
    <name evidence="5" type="ORF">Phum_PHUM119250</name>
</gene>
<evidence type="ECO:0000256" key="4">
    <source>
        <dbReference type="SAM" id="SignalP"/>
    </source>
</evidence>
<evidence type="ECO:0000313" key="6">
    <source>
        <dbReference type="EnsemblMetazoa" id="PHUM119250-PA"/>
    </source>
</evidence>
<dbReference type="InterPro" id="IPR050541">
    <property type="entry name" value="LRR_TM_domain-containing"/>
</dbReference>
<dbReference type="AlphaFoldDB" id="E0VDL5"/>
<accession>E0VDL5</accession>
<name>E0VDL5_PEDHC</name>
<dbReference type="eggNOG" id="KOG0619">
    <property type="taxonomic scope" value="Eukaryota"/>
</dbReference>
<evidence type="ECO:0000256" key="1">
    <source>
        <dbReference type="ARBA" id="ARBA00022614"/>
    </source>
</evidence>
<evidence type="ECO:0000256" key="2">
    <source>
        <dbReference type="ARBA" id="ARBA00022729"/>
    </source>
</evidence>
<proteinExistence type="predicted"/>
<feature type="signal peptide" evidence="4">
    <location>
        <begin position="1"/>
        <end position="16"/>
    </location>
</feature>
<dbReference type="VEuPathDB" id="VectorBase:PHUM119250"/>
<dbReference type="InterPro" id="IPR032675">
    <property type="entry name" value="LRR_dom_sf"/>
</dbReference>
<dbReference type="Gene3D" id="3.80.10.10">
    <property type="entry name" value="Ribonuclease Inhibitor"/>
    <property type="match status" value="2"/>
</dbReference>
<keyword evidence="1" id="KW-0433">Leucine-rich repeat</keyword>
<dbReference type="RefSeq" id="XP_002424209.1">
    <property type="nucleotide sequence ID" value="XM_002424164.1"/>
</dbReference>
<dbReference type="InParanoid" id="E0VDL5"/>
<dbReference type="GeneID" id="8238338"/>
<reference evidence="5" key="2">
    <citation type="submission" date="2007-04" db="EMBL/GenBank/DDBJ databases">
        <title>The genome of the human body louse.</title>
        <authorList>
            <consortium name="The Human Body Louse Genome Consortium"/>
            <person name="Kirkness E."/>
            <person name="Walenz B."/>
            <person name="Hass B."/>
            <person name="Bruggner R."/>
            <person name="Strausberg R."/>
        </authorList>
    </citation>
    <scope>NUCLEOTIDE SEQUENCE</scope>
    <source>
        <strain evidence="5">USDA</strain>
    </source>
</reference>
<dbReference type="EnsemblMetazoa" id="PHUM119250-RA">
    <property type="protein sequence ID" value="PHUM119250-PA"/>
    <property type="gene ID" value="PHUM119250"/>
</dbReference>
<keyword evidence="3" id="KW-0677">Repeat</keyword>